<dbReference type="RefSeq" id="WP_072305261.1">
    <property type="nucleotide sequence ID" value="NZ_FPJA01000004.1"/>
</dbReference>
<accession>A0A1K1LTI1</accession>
<dbReference type="EMBL" id="FPJA01000004">
    <property type="protein sequence ID" value="SFW14188.1"/>
    <property type="molecule type" value="Genomic_DNA"/>
</dbReference>
<reference evidence="2" key="1">
    <citation type="submission" date="2016-11" db="EMBL/GenBank/DDBJ databases">
        <authorList>
            <person name="Varghese N."/>
            <person name="Submissions S."/>
        </authorList>
    </citation>
    <scope>NUCLEOTIDE SEQUENCE [LARGE SCALE GENOMIC DNA]</scope>
    <source>
        <strain evidence="2">C3</strain>
    </source>
</reference>
<organism evidence="1 2">
    <name type="scientific">Selenomonas ruminantium</name>
    <dbReference type="NCBI Taxonomy" id="971"/>
    <lineage>
        <taxon>Bacteria</taxon>
        <taxon>Bacillati</taxon>
        <taxon>Bacillota</taxon>
        <taxon>Negativicutes</taxon>
        <taxon>Selenomonadales</taxon>
        <taxon>Selenomonadaceae</taxon>
        <taxon>Selenomonas</taxon>
    </lineage>
</organism>
<protein>
    <submittedName>
        <fullName evidence="1">Uncharacterized protein</fullName>
    </submittedName>
</protein>
<proteinExistence type="predicted"/>
<dbReference type="Proteomes" id="UP000182958">
    <property type="component" value="Unassembled WGS sequence"/>
</dbReference>
<name>A0A1K1LTI1_SELRU</name>
<evidence type="ECO:0000313" key="1">
    <source>
        <dbReference type="EMBL" id="SFW14188.1"/>
    </source>
</evidence>
<sequence length="158" mass="18207">MSILTEMPPQIFSTDNEVFEFRTIHGIITWAVPNKPSTGLWTSTAFTDSLFLSAWQEWCANNDYHCGSHHFALIPKTKLKVFESSGLSDLHIIEPEHPLIPPAIDFARYVQEGYDGFHVSDRILNMPADDDIHPFHGWDCESTVWFNYNWITHVEKLS</sequence>
<keyword evidence="2" id="KW-1185">Reference proteome</keyword>
<gene>
    <name evidence="1" type="ORF">SAMN02910323_0335</name>
</gene>
<evidence type="ECO:0000313" key="2">
    <source>
        <dbReference type="Proteomes" id="UP000182958"/>
    </source>
</evidence>
<dbReference type="AlphaFoldDB" id="A0A1K1LTI1"/>